<dbReference type="HOGENOM" id="CLU_3061728_0_0_9"/>
<accession>U2PNG1</accession>
<protein>
    <submittedName>
        <fullName evidence="1">Uncharacterized protein</fullName>
    </submittedName>
</protein>
<dbReference type="RefSeq" id="WP_169815940.1">
    <property type="nucleotide sequence ID" value="NZ_KI271016.1"/>
</dbReference>
<sequence>MNTREKIEFARNTIKPRQELMFHEIIDIVNHCEQINTKKGDDPKEAWFWAIGA</sequence>
<evidence type="ECO:0000313" key="2">
    <source>
        <dbReference type="Proteomes" id="UP000016658"/>
    </source>
</evidence>
<gene>
    <name evidence="1" type="ORF">HMPREF0367_00771</name>
</gene>
<reference evidence="1 2" key="1">
    <citation type="submission" date="2013-06" db="EMBL/GenBank/DDBJ databases">
        <authorList>
            <person name="Weinstock G."/>
            <person name="Sodergren E."/>
            <person name="Lobos E.A."/>
            <person name="Fulton L."/>
            <person name="Fulton R."/>
            <person name="Courtney L."/>
            <person name="Fronick C."/>
            <person name="O'Laughlin M."/>
            <person name="Godfrey J."/>
            <person name="Wilson R.M."/>
            <person name="Miner T."/>
            <person name="Farmer C."/>
            <person name="Delehaunty K."/>
            <person name="Cordes M."/>
            <person name="Minx P."/>
            <person name="Tomlinson C."/>
            <person name="Chen J."/>
            <person name="Wollam A."/>
            <person name="Pepin K.H."/>
            <person name="Bhonagiri V."/>
            <person name="Zhang X."/>
            <person name="Warren W."/>
            <person name="Mitreva M."/>
            <person name="Mardis E.R."/>
            <person name="Wilson R.K."/>
        </authorList>
    </citation>
    <scope>NUCLEOTIDE SEQUENCE [LARGE SCALE GENOMIC DNA]</scope>
    <source>
        <strain evidence="1 2">ATCC 27803</strain>
    </source>
</reference>
<dbReference type="Proteomes" id="UP000016658">
    <property type="component" value="Unassembled WGS sequence"/>
</dbReference>
<dbReference type="EMBL" id="AWVI01000039">
    <property type="protein sequence ID" value="ERK45671.1"/>
    <property type="molecule type" value="Genomic_DNA"/>
</dbReference>
<name>U2PNG1_9FIRM</name>
<comment type="caution">
    <text evidence="1">The sequence shown here is derived from an EMBL/GenBank/DDBJ whole genome shotgun (WGS) entry which is preliminary data.</text>
</comment>
<dbReference type="AlphaFoldDB" id="U2PNG1"/>
<evidence type="ECO:0000313" key="1">
    <source>
        <dbReference type="EMBL" id="ERK45671.1"/>
    </source>
</evidence>
<proteinExistence type="predicted"/>
<organism evidence="1 2">
    <name type="scientific">Faecalitalea cylindroides ATCC 27803</name>
    <dbReference type="NCBI Taxonomy" id="649755"/>
    <lineage>
        <taxon>Bacteria</taxon>
        <taxon>Bacillati</taxon>
        <taxon>Bacillota</taxon>
        <taxon>Erysipelotrichia</taxon>
        <taxon>Erysipelotrichales</taxon>
        <taxon>Erysipelotrichaceae</taxon>
        <taxon>Faecalitalea</taxon>
    </lineage>
</organism>